<dbReference type="PANTHER" id="PTHR42901:SF1">
    <property type="entry name" value="ALCOHOL DEHYDROGENASE"/>
    <property type="match status" value="1"/>
</dbReference>
<reference evidence="4 5" key="1">
    <citation type="journal article" date="2016" name="Int. J. Syst. Evol. Microbiol.">
        <title>Streptococcuspantholopis sp. nov., isolated from faeces of the Tibetan antelope (Pantholops hodgsonii).</title>
        <authorList>
            <person name="Bai X."/>
            <person name="Xiong Y."/>
            <person name="Lu S."/>
            <person name="Jin D."/>
            <person name="Lai X."/>
            <person name="Yang J."/>
            <person name="Niu L."/>
            <person name="Hu S."/>
            <person name="Meng X."/>
            <person name="Pu J."/>
            <person name="Ye C."/>
            <person name="Xu J."/>
        </authorList>
    </citation>
    <scope>NUCLEOTIDE SEQUENCE [LARGE SCALE GENOMIC DNA]</scope>
    <source>
        <strain evidence="4 5">TA 26</strain>
    </source>
</reference>
<dbReference type="STRING" id="1811193.A0O21_01650"/>
<organism evidence="4 5">
    <name type="scientific">Streptococcus pantholopis</name>
    <dbReference type="NCBI Taxonomy" id="1811193"/>
    <lineage>
        <taxon>Bacteria</taxon>
        <taxon>Bacillati</taxon>
        <taxon>Bacillota</taxon>
        <taxon>Bacilli</taxon>
        <taxon>Lactobacillales</taxon>
        <taxon>Streptococcaceae</taxon>
        <taxon>Streptococcus</taxon>
    </lineage>
</organism>
<dbReference type="PRINTS" id="PR00081">
    <property type="entry name" value="GDHRDH"/>
</dbReference>
<evidence type="ECO:0008006" key="6">
    <source>
        <dbReference type="Google" id="ProtNLM"/>
    </source>
</evidence>
<evidence type="ECO:0000313" key="5">
    <source>
        <dbReference type="Proteomes" id="UP000077317"/>
    </source>
</evidence>
<evidence type="ECO:0000256" key="2">
    <source>
        <dbReference type="ARBA" id="ARBA00023002"/>
    </source>
</evidence>
<reference evidence="5" key="2">
    <citation type="submission" date="2016-03" db="EMBL/GenBank/DDBJ databases">
        <title>Streptococcus antelopensis sp. nov., isolated from the feces of the Tibetan antelope (Pantholops hodgsonii) in Hoh Xil National Nature Reserve, Qinghai, China.</title>
        <authorList>
            <person name="Bai X."/>
        </authorList>
    </citation>
    <scope>NUCLEOTIDE SEQUENCE [LARGE SCALE GENOMIC DNA]</scope>
    <source>
        <strain evidence="5">TA 26</strain>
    </source>
</reference>
<dbReference type="InterPro" id="IPR036291">
    <property type="entry name" value="NAD(P)-bd_dom_sf"/>
</dbReference>
<dbReference type="Pfam" id="PF00106">
    <property type="entry name" value="adh_short"/>
    <property type="match status" value="1"/>
</dbReference>
<dbReference type="RefSeq" id="WP_067060406.1">
    <property type="nucleotide sequence ID" value="NZ_CP014699.1"/>
</dbReference>
<evidence type="ECO:0000313" key="4">
    <source>
        <dbReference type="EMBL" id="AND78823.1"/>
    </source>
</evidence>
<dbReference type="OrthoDB" id="9793345at2"/>
<keyword evidence="2" id="KW-0560">Oxidoreductase</keyword>
<dbReference type="PRINTS" id="PR00080">
    <property type="entry name" value="SDRFAMILY"/>
</dbReference>
<dbReference type="KEGG" id="spat:A0O21_01650"/>
<dbReference type="AlphaFoldDB" id="A0A172Q5R8"/>
<dbReference type="CDD" id="cd05233">
    <property type="entry name" value="SDR_c"/>
    <property type="match status" value="1"/>
</dbReference>
<accession>A0A172Q5R8</accession>
<dbReference type="InterPro" id="IPR002347">
    <property type="entry name" value="SDR_fam"/>
</dbReference>
<dbReference type="SUPFAM" id="SSF51735">
    <property type="entry name" value="NAD(P)-binding Rossmann-fold domains"/>
    <property type="match status" value="1"/>
</dbReference>
<proteinExistence type="inferred from homology"/>
<dbReference type="Proteomes" id="UP000077317">
    <property type="component" value="Chromosome"/>
</dbReference>
<keyword evidence="5" id="KW-1185">Reference proteome</keyword>
<protein>
    <recommendedName>
        <fullName evidence="6">Ketoacyl reductase</fullName>
    </recommendedName>
</protein>
<dbReference type="PIRSF" id="PIRSF000126">
    <property type="entry name" value="11-beta-HSD1"/>
    <property type="match status" value="1"/>
</dbReference>
<evidence type="ECO:0000256" key="1">
    <source>
        <dbReference type="ARBA" id="ARBA00006484"/>
    </source>
</evidence>
<sequence>MRALLTGASSGIGREVAYLLSENKVDLILTARRQSVLLQLQQDLIQSYQIDCQIIAADLSQSSDLSALTDLDIDLLINCAGRGEIAEALSISAYDDEQMLQLNFLSPVTLTKAFCQKWLAAEQKGRVITVCSLAARFPHPYMAMYSASKAAMLSYSLSLNQELKKSGIIIQAVCLGPVATAFLGPKQAEKRGQLSPQTAARKILSICSSRRPFAVFGLGSRTLDGLFKILPTRISLFLIANFLDRLRS</sequence>
<comment type="similarity">
    <text evidence="1 3">Belongs to the short-chain dehydrogenases/reductases (SDR) family.</text>
</comment>
<gene>
    <name evidence="4" type="ORF">A0O21_01650</name>
</gene>
<dbReference type="GO" id="GO:0016491">
    <property type="term" value="F:oxidoreductase activity"/>
    <property type="evidence" value="ECO:0007669"/>
    <property type="project" value="UniProtKB-KW"/>
</dbReference>
<dbReference type="Gene3D" id="3.40.50.720">
    <property type="entry name" value="NAD(P)-binding Rossmann-like Domain"/>
    <property type="match status" value="1"/>
</dbReference>
<name>A0A172Q5R8_9STRE</name>
<dbReference type="EMBL" id="CP014699">
    <property type="protein sequence ID" value="AND78823.1"/>
    <property type="molecule type" value="Genomic_DNA"/>
</dbReference>
<evidence type="ECO:0000256" key="3">
    <source>
        <dbReference type="RuleBase" id="RU000363"/>
    </source>
</evidence>
<dbReference type="PANTHER" id="PTHR42901">
    <property type="entry name" value="ALCOHOL DEHYDROGENASE"/>
    <property type="match status" value="1"/>
</dbReference>